<sequence>MICWGRFLRGFVSGNDDGVQVTVYRRILKPEDLRRYPLSSIGDIHHRIGGEIHIRQIKRVLDGLIAQGEVSFTGERRWRRYRVEP</sequence>
<accession>A0A375IV26</accession>
<organism evidence="1 2">
    <name type="scientific">Cupriavidus taiwanensis</name>
    <dbReference type="NCBI Taxonomy" id="164546"/>
    <lineage>
        <taxon>Bacteria</taxon>
        <taxon>Pseudomonadati</taxon>
        <taxon>Pseudomonadota</taxon>
        <taxon>Betaproteobacteria</taxon>
        <taxon>Burkholderiales</taxon>
        <taxon>Burkholderiaceae</taxon>
        <taxon>Cupriavidus</taxon>
    </lineage>
</organism>
<reference evidence="1 2" key="1">
    <citation type="submission" date="2018-01" db="EMBL/GenBank/DDBJ databases">
        <authorList>
            <person name="Gaut B.S."/>
            <person name="Morton B.R."/>
            <person name="Clegg M.T."/>
            <person name="Duvall M.R."/>
        </authorList>
    </citation>
    <scope>NUCLEOTIDE SEQUENCE [LARGE SCALE GENOMIC DNA]</scope>
    <source>
        <strain evidence="1">Cupriavidus taiwanensis cmp 52</strain>
    </source>
</reference>
<dbReference type="Proteomes" id="UP000256805">
    <property type="component" value="Unassembled WGS sequence"/>
</dbReference>
<dbReference type="EMBL" id="OVTA01000001">
    <property type="protein sequence ID" value="SPR95902.1"/>
    <property type="molecule type" value="Genomic_DNA"/>
</dbReference>
<evidence type="ECO:0000313" key="2">
    <source>
        <dbReference type="Proteomes" id="UP000256805"/>
    </source>
</evidence>
<name>A0A375IV26_9BURK</name>
<proteinExistence type="predicted"/>
<gene>
    <name evidence="1" type="ORF">CBM2634_A10105</name>
</gene>
<dbReference type="AlphaFoldDB" id="A0A375IV26"/>
<protein>
    <submittedName>
        <fullName evidence="1">Uncharacterized protein</fullName>
    </submittedName>
</protein>
<evidence type="ECO:0000313" key="1">
    <source>
        <dbReference type="EMBL" id="SPR95902.1"/>
    </source>
</evidence>